<reference evidence="2" key="2">
    <citation type="submission" date="2015-01" db="EMBL/GenBank/DDBJ databases">
        <title>Evolutionary Origins and Diversification of the Mycorrhizal Mutualists.</title>
        <authorList>
            <consortium name="DOE Joint Genome Institute"/>
            <consortium name="Mycorrhizal Genomics Consortium"/>
            <person name="Kohler A."/>
            <person name="Kuo A."/>
            <person name="Nagy L.G."/>
            <person name="Floudas D."/>
            <person name="Copeland A."/>
            <person name="Barry K.W."/>
            <person name="Cichocki N."/>
            <person name="Veneault-Fourrey C."/>
            <person name="LaButti K."/>
            <person name="Lindquist E.A."/>
            <person name="Lipzen A."/>
            <person name="Lundell T."/>
            <person name="Morin E."/>
            <person name="Murat C."/>
            <person name="Riley R."/>
            <person name="Ohm R."/>
            <person name="Sun H."/>
            <person name="Tunlid A."/>
            <person name="Henrissat B."/>
            <person name="Grigoriev I.V."/>
            <person name="Hibbett D.S."/>
            <person name="Martin F."/>
        </authorList>
    </citation>
    <scope>NUCLEOTIDE SEQUENCE [LARGE SCALE GENOMIC DNA]</scope>
    <source>
        <strain evidence="2">Ve08.2h10</strain>
    </source>
</reference>
<reference evidence="1 2" key="1">
    <citation type="submission" date="2014-04" db="EMBL/GenBank/DDBJ databases">
        <authorList>
            <consortium name="DOE Joint Genome Institute"/>
            <person name="Kuo A."/>
            <person name="Kohler A."/>
            <person name="Jargeat P."/>
            <person name="Nagy L.G."/>
            <person name="Floudas D."/>
            <person name="Copeland A."/>
            <person name="Barry K.W."/>
            <person name="Cichocki N."/>
            <person name="Veneault-Fourrey C."/>
            <person name="LaButti K."/>
            <person name="Lindquist E.A."/>
            <person name="Lipzen A."/>
            <person name="Lundell T."/>
            <person name="Morin E."/>
            <person name="Murat C."/>
            <person name="Sun H."/>
            <person name="Tunlid A."/>
            <person name="Henrissat B."/>
            <person name="Grigoriev I.V."/>
            <person name="Hibbett D.S."/>
            <person name="Martin F."/>
            <person name="Nordberg H.P."/>
            <person name="Cantor M.N."/>
            <person name="Hua S.X."/>
        </authorList>
    </citation>
    <scope>NUCLEOTIDE SEQUENCE [LARGE SCALE GENOMIC DNA]</scope>
    <source>
        <strain evidence="1 2">Ve08.2h10</strain>
    </source>
</reference>
<sequence>MPLVTQKAKFGIDVGLTPSESIKASTLNLITTPVNPLLDPLPRPSLDLKDQIIKGLGVQVDKIQ</sequence>
<keyword evidence="2" id="KW-1185">Reference proteome</keyword>
<dbReference type="EMBL" id="KN829421">
    <property type="protein sequence ID" value="KIK73794.1"/>
    <property type="molecule type" value="Genomic_DNA"/>
</dbReference>
<dbReference type="Proteomes" id="UP000054538">
    <property type="component" value="Unassembled WGS sequence"/>
</dbReference>
<evidence type="ECO:0000313" key="1">
    <source>
        <dbReference type="EMBL" id="KIK73794.1"/>
    </source>
</evidence>
<dbReference type="HOGENOM" id="CLU_2868344_0_0_1"/>
<dbReference type="InParanoid" id="A0A0D0D1L4"/>
<evidence type="ECO:0000313" key="2">
    <source>
        <dbReference type="Proteomes" id="UP000054538"/>
    </source>
</evidence>
<gene>
    <name evidence="1" type="ORF">PAXRUDRAFT_20492</name>
</gene>
<organism evidence="1 2">
    <name type="scientific">Paxillus rubicundulus Ve08.2h10</name>
    <dbReference type="NCBI Taxonomy" id="930991"/>
    <lineage>
        <taxon>Eukaryota</taxon>
        <taxon>Fungi</taxon>
        <taxon>Dikarya</taxon>
        <taxon>Basidiomycota</taxon>
        <taxon>Agaricomycotina</taxon>
        <taxon>Agaricomycetes</taxon>
        <taxon>Agaricomycetidae</taxon>
        <taxon>Boletales</taxon>
        <taxon>Paxilineae</taxon>
        <taxon>Paxillaceae</taxon>
        <taxon>Paxillus</taxon>
    </lineage>
</organism>
<protein>
    <submittedName>
        <fullName evidence="1">Uncharacterized protein</fullName>
    </submittedName>
</protein>
<proteinExistence type="predicted"/>
<name>A0A0D0D1L4_9AGAM</name>
<dbReference type="AlphaFoldDB" id="A0A0D0D1L4"/>
<accession>A0A0D0D1L4</accession>